<organism evidence="2 3">
    <name type="scientific">Weissella paramesenteroides ATCC 33313</name>
    <dbReference type="NCBI Taxonomy" id="585506"/>
    <lineage>
        <taxon>Bacteria</taxon>
        <taxon>Bacillati</taxon>
        <taxon>Bacillota</taxon>
        <taxon>Bacilli</taxon>
        <taxon>Lactobacillales</taxon>
        <taxon>Lactobacillaceae</taxon>
        <taxon>Weissella</taxon>
    </lineage>
</organism>
<protein>
    <submittedName>
        <fullName evidence="2">Siphovirus Gp157</fullName>
    </submittedName>
</protein>
<comment type="caution">
    <text evidence="2">The sequence shown here is derived from an EMBL/GenBank/DDBJ whole genome shotgun (WGS) entry which is preliminary data.</text>
</comment>
<dbReference type="eggNOG" id="ENOG50330BC">
    <property type="taxonomic scope" value="Bacteria"/>
</dbReference>
<reference evidence="2 3" key="1">
    <citation type="submission" date="2009-04" db="EMBL/GenBank/DDBJ databases">
        <authorList>
            <person name="Qin X."/>
            <person name="Bachman B."/>
            <person name="Battles P."/>
            <person name="Bell A."/>
            <person name="Bess C."/>
            <person name="Bickham C."/>
            <person name="Chaboub L."/>
            <person name="Chen D."/>
            <person name="Coyle M."/>
            <person name="Deiros D.R."/>
            <person name="Dinh H."/>
            <person name="Forbes L."/>
            <person name="Fowler G."/>
            <person name="Francisco L."/>
            <person name="Fu Q."/>
            <person name="Gubbala S."/>
            <person name="Hale W."/>
            <person name="Han Y."/>
            <person name="Hemphill L."/>
            <person name="Highlander S.K."/>
            <person name="Hirani K."/>
            <person name="Hogues M."/>
            <person name="Jackson L."/>
            <person name="Jakkamsetti A."/>
            <person name="Javaid M."/>
            <person name="Jiang H."/>
            <person name="Korchina V."/>
            <person name="Kovar C."/>
            <person name="Lara F."/>
            <person name="Lee S."/>
            <person name="Mata R."/>
            <person name="Mathew T."/>
            <person name="Moen C."/>
            <person name="Morales K."/>
            <person name="Munidasa M."/>
            <person name="Nazareth L."/>
            <person name="Ngo R."/>
            <person name="Nguyen L."/>
            <person name="Okwuonu G."/>
            <person name="Ongeri F."/>
            <person name="Patil S."/>
            <person name="Petrosino J."/>
            <person name="Pham C."/>
            <person name="Pham P."/>
            <person name="Pu L.-L."/>
            <person name="Puazo M."/>
            <person name="Raj R."/>
            <person name="Reid J."/>
            <person name="Rouhana J."/>
            <person name="Saada N."/>
            <person name="Shang Y."/>
            <person name="Simmons D."/>
            <person name="Thornton R."/>
            <person name="Warren J."/>
            <person name="Weissenberger G."/>
            <person name="Zhang J."/>
            <person name="Zhang L."/>
            <person name="Zhou C."/>
            <person name="Zhu D."/>
            <person name="Muzny D."/>
            <person name="Worley K."/>
            <person name="Gibbs R."/>
        </authorList>
    </citation>
    <scope>NUCLEOTIDE SEQUENCE [LARGE SCALE GENOMIC DNA]</scope>
    <source>
        <strain evidence="2 3">ATCC 33313</strain>
    </source>
</reference>
<keyword evidence="3" id="KW-1185">Reference proteome</keyword>
<name>C5R856_WEIPA</name>
<dbReference type="STRING" id="585506.HMPREF0877_0151"/>
<evidence type="ECO:0000313" key="3">
    <source>
        <dbReference type="Proteomes" id="UP000004528"/>
    </source>
</evidence>
<evidence type="ECO:0000313" key="2">
    <source>
        <dbReference type="EMBL" id="EER75640.1"/>
    </source>
</evidence>
<evidence type="ECO:0000256" key="1">
    <source>
        <dbReference type="SAM" id="Coils"/>
    </source>
</evidence>
<proteinExistence type="predicted"/>
<feature type="coiled-coil region" evidence="1">
    <location>
        <begin position="46"/>
        <end position="76"/>
    </location>
</feature>
<dbReference type="Proteomes" id="UP000004528">
    <property type="component" value="Unassembled WGS sequence"/>
</dbReference>
<accession>C5R856</accession>
<dbReference type="HOGENOM" id="CLU_124446_2_0_9"/>
<sequence>MNLYEMQGDFLRLYNSDIDDDELKQDTLDAIRDASSDKLIGYGHVIRNLEADRDALKAEEKQLSEKRKTIENKISRMMSAVDEAMYTFGMNEVDAGNFKFKYRKSSKVVIDDEESVPPQYAEYKVSLKRADIKDAIKSGIEVPGARIVDNQTLGLR</sequence>
<keyword evidence="1" id="KW-0175">Coiled coil</keyword>
<dbReference type="AlphaFoldDB" id="C5R856"/>
<dbReference type="InterPro" id="IPR008840">
    <property type="entry name" value="Sipho_Gp157"/>
</dbReference>
<dbReference type="Pfam" id="PF05565">
    <property type="entry name" value="Sipho_Gp157"/>
    <property type="match status" value="1"/>
</dbReference>
<gene>
    <name evidence="2" type="ORF">HMPREF0877_0151</name>
</gene>
<dbReference type="EMBL" id="ACKU01000004">
    <property type="protein sequence ID" value="EER75640.1"/>
    <property type="molecule type" value="Genomic_DNA"/>
</dbReference>
<dbReference type="RefSeq" id="WP_002829074.1">
    <property type="nucleotide sequence ID" value="NZ_GG697136.1"/>
</dbReference>